<dbReference type="AlphaFoldDB" id="A0A098S5L3"/>
<name>A0A098S5L3_9BACT</name>
<gene>
    <name evidence="1" type="ORF">IX84_15450</name>
</gene>
<evidence type="ECO:0000313" key="1">
    <source>
        <dbReference type="EMBL" id="KGE87390.1"/>
    </source>
</evidence>
<dbReference type="RefSeq" id="WP_044222307.1">
    <property type="nucleotide sequence ID" value="NZ_JPOS01000037.1"/>
</dbReference>
<comment type="caution">
    <text evidence="1">The sequence shown here is derived from an EMBL/GenBank/DDBJ whole genome shotgun (WGS) entry which is preliminary data.</text>
</comment>
<dbReference type="STRING" id="1524460.IX84_15450"/>
<evidence type="ECO:0000313" key="2">
    <source>
        <dbReference type="Proteomes" id="UP000029736"/>
    </source>
</evidence>
<keyword evidence="2" id="KW-1185">Reference proteome</keyword>
<accession>A0A098S5L3</accession>
<organism evidence="1 2">
    <name type="scientific">Phaeodactylibacter xiamenensis</name>
    <dbReference type="NCBI Taxonomy" id="1524460"/>
    <lineage>
        <taxon>Bacteria</taxon>
        <taxon>Pseudomonadati</taxon>
        <taxon>Bacteroidota</taxon>
        <taxon>Saprospiria</taxon>
        <taxon>Saprospirales</taxon>
        <taxon>Haliscomenobacteraceae</taxon>
        <taxon>Phaeodactylibacter</taxon>
    </lineage>
</organism>
<dbReference type="Proteomes" id="UP000029736">
    <property type="component" value="Unassembled WGS sequence"/>
</dbReference>
<proteinExistence type="predicted"/>
<dbReference type="EMBL" id="JPOS01000037">
    <property type="protein sequence ID" value="KGE87390.1"/>
    <property type="molecule type" value="Genomic_DNA"/>
</dbReference>
<reference evidence="1 2" key="1">
    <citation type="journal article" date="2014" name="Int. J. Syst. Evol. Microbiol.">
        <title>Phaeodactylibacter xiamenensis gen. nov., sp. nov., a member of the family Saprospiraceae isolated from the marine alga Phaeodactylum tricornutum.</title>
        <authorList>
            <person name="Chen Z.Jr."/>
            <person name="Lei X."/>
            <person name="Lai Q."/>
            <person name="Li Y."/>
            <person name="Zhang B."/>
            <person name="Zhang J."/>
            <person name="Zhang H."/>
            <person name="Yang L."/>
            <person name="Zheng W."/>
            <person name="Tian Y."/>
            <person name="Yu Z."/>
            <person name="Xu H.Jr."/>
            <person name="Zheng T."/>
        </authorList>
    </citation>
    <scope>NUCLEOTIDE SEQUENCE [LARGE SCALE GENOMIC DNA]</scope>
    <source>
        <strain evidence="1 2">KD52</strain>
    </source>
</reference>
<sequence length="66" mass="7372">MAVEWSPGAQFSLRAINAAGQEVWSGLLPSGTNRLPVDSWAEGWYFLHFTTADGQRAHQLKVMVQR</sequence>
<protein>
    <recommendedName>
        <fullName evidence="3">Secretion system C-terminal sorting domain-containing protein</fullName>
    </recommendedName>
</protein>
<evidence type="ECO:0008006" key="3">
    <source>
        <dbReference type="Google" id="ProtNLM"/>
    </source>
</evidence>